<dbReference type="GO" id="GO:0005886">
    <property type="term" value="C:plasma membrane"/>
    <property type="evidence" value="ECO:0007669"/>
    <property type="project" value="TreeGrafter"/>
</dbReference>
<dbReference type="Proteomes" id="UP000264605">
    <property type="component" value="Plasmid unnamed1"/>
</dbReference>
<dbReference type="Pfam" id="PF13682">
    <property type="entry name" value="CZB"/>
    <property type="match status" value="1"/>
</dbReference>
<dbReference type="EC" id="2.7.7.65" evidence="2"/>
<dbReference type="InterPro" id="IPR000160">
    <property type="entry name" value="GGDEF_dom"/>
</dbReference>
<dbReference type="InterPro" id="IPR043128">
    <property type="entry name" value="Rev_trsase/Diguanyl_cyclase"/>
</dbReference>
<dbReference type="InterPro" id="IPR050469">
    <property type="entry name" value="Diguanylate_Cyclase"/>
</dbReference>
<dbReference type="InterPro" id="IPR025991">
    <property type="entry name" value="Chemoreceptor_zinc-bind_dom"/>
</dbReference>
<evidence type="ECO:0000313" key="6">
    <source>
        <dbReference type="Proteomes" id="UP000264605"/>
    </source>
</evidence>
<dbReference type="GeneID" id="99507558"/>
<geneLocation type="plasmid" evidence="5 6">
    <name>unnamed1</name>
</geneLocation>
<comment type="cofactor">
    <cofactor evidence="1">
        <name>Mg(2+)</name>
        <dbReference type="ChEBI" id="CHEBI:18420"/>
    </cofactor>
</comment>
<evidence type="ECO:0000259" key="4">
    <source>
        <dbReference type="PROSITE" id="PS50887"/>
    </source>
</evidence>
<feature type="domain" description="GGDEF" evidence="4">
    <location>
        <begin position="171"/>
        <end position="302"/>
    </location>
</feature>
<dbReference type="SMART" id="SM00267">
    <property type="entry name" value="GGDEF"/>
    <property type="match status" value="1"/>
</dbReference>
<comment type="catalytic activity">
    <reaction evidence="3">
        <text>2 GTP = 3',3'-c-di-GMP + 2 diphosphate</text>
        <dbReference type="Rhea" id="RHEA:24898"/>
        <dbReference type="ChEBI" id="CHEBI:33019"/>
        <dbReference type="ChEBI" id="CHEBI:37565"/>
        <dbReference type="ChEBI" id="CHEBI:58805"/>
        <dbReference type="EC" id="2.7.7.65"/>
    </reaction>
</comment>
<dbReference type="Gene3D" id="1.20.120.30">
    <property type="entry name" value="Aspartate receptor, ligand-binding domain"/>
    <property type="match status" value="1"/>
</dbReference>
<keyword evidence="5" id="KW-0808">Transferase</keyword>
<dbReference type="CDD" id="cd01949">
    <property type="entry name" value="GGDEF"/>
    <property type="match status" value="1"/>
</dbReference>
<dbReference type="FunFam" id="3.30.70.270:FF:000001">
    <property type="entry name" value="Diguanylate cyclase domain protein"/>
    <property type="match status" value="1"/>
</dbReference>
<dbReference type="PANTHER" id="PTHR45138">
    <property type="entry name" value="REGULATORY COMPONENTS OF SENSORY TRANSDUCTION SYSTEM"/>
    <property type="match status" value="1"/>
</dbReference>
<keyword evidence="5" id="KW-0548">Nucleotidyltransferase</keyword>
<proteinExistence type="predicted"/>
<keyword evidence="5" id="KW-0614">Plasmid</keyword>
<sequence>MTSNSKGSKGLNTLSNKQLERIIAEIDQAIEWHQSWYKQLLRSLISNVPANKHDLSDNAHTFCEFGQWFNKLPTDTKKLHPHFSEMGTAHQKMHQGAKVLLSLNEAKSAIPVSLLDQFHADLDTLRDLFEAVSDEFSDVLHTRDPLTGATDRTNLLSHLRKEHERCKRHSLECAIIMIDLDHFKRVNDEHGHAAGDKVLVALVKCIQSHLREYDQLYRYGGEEFLVCLPETELGGAKSFSERLRASVEELNINIGTNTPINVTGSFGIASVSVNDDIEQAIERADHAMYQAKKSGRNRVCVT</sequence>
<evidence type="ECO:0000256" key="2">
    <source>
        <dbReference type="ARBA" id="ARBA00012528"/>
    </source>
</evidence>
<accession>A0AAD0S3X6</accession>
<dbReference type="Gene3D" id="3.30.70.270">
    <property type="match status" value="1"/>
</dbReference>
<dbReference type="InterPro" id="IPR029787">
    <property type="entry name" value="Nucleotide_cyclase"/>
</dbReference>
<organism evidence="5 6">
    <name type="scientific">Pseudoalteromonas lipolytica</name>
    <dbReference type="NCBI Taxonomy" id="570156"/>
    <lineage>
        <taxon>Bacteria</taxon>
        <taxon>Pseudomonadati</taxon>
        <taxon>Pseudomonadota</taxon>
        <taxon>Gammaproteobacteria</taxon>
        <taxon>Alteromonadales</taxon>
        <taxon>Pseudoalteromonadaceae</taxon>
        <taxon>Pseudoalteromonas</taxon>
    </lineage>
</organism>
<dbReference type="GO" id="GO:0052621">
    <property type="term" value="F:diguanylate cyclase activity"/>
    <property type="evidence" value="ECO:0007669"/>
    <property type="project" value="UniProtKB-EC"/>
</dbReference>
<dbReference type="RefSeq" id="WP_118845034.1">
    <property type="nucleotide sequence ID" value="NZ_CP032091.1"/>
</dbReference>
<dbReference type="Pfam" id="PF00990">
    <property type="entry name" value="GGDEF"/>
    <property type="match status" value="1"/>
</dbReference>
<dbReference type="GO" id="GO:1902201">
    <property type="term" value="P:negative regulation of bacterial-type flagellum-dependent cell motility"/>
    <property type="evidence" value="ECO:0007669"/>
    <property type="project" value="TreeGrafter"/>
</dbReference>
<name>A0AAD0S3X6_9GAMM</name>
<protein>
    <recommendedName>
        <fullName evidence="2">diguanylate cyclase</fullName>
        <ecNumber evidence="2">2.7.7.65</ecNumber>
    </recommendedName>
</protein>
<dbReference type="SUPFAM" id="SSF55073">
    <property type="entry name" value="Nucleotide cyclase"/>
    <property type="match status" value="1"/>
</dbReference>
<dbReference type="NCBIfam" id="NF007380">
    <property type="entry name" value="PRK09894.1"/>
    <property type="match status" value="1"/>
</dbReference>
<dbReference type="KEGG" id="pdj:D0907_18905"/>
<dbReference type="AlphaFoldDB" id="A0AAD0S3X6"/>
<evidence type="ECO:0000313" key="5">
    <source>
        <dbReference type="EMBL" id="AXV67377.1"/>
    </source>
</evidence>
<dbReference type="NCBIfam" id="TIGR00254">
    <property type="entry name" value="GGDEF"/>
    <property type="match status" value="1"/>
</dbReference>
<dbReference type="GO" id="GO:0043709">
    <property type="term" value="P:cell adhesion involved in single-species biofilm formation"/>
    <property type="evidence" value="ECO:0007669"/>
    <property type="project" value="TreeGrafter"/>
</dbReference>
<dbReference type="PROSITE" id="PS50887">
    <property type="entry name" value="GGDEF"/>
    <property type="match status" value="1"/>
</dbReference>
<dbReference type="EMBL" id="CP032091">
    <property type="protein sequence ID" value="AXV67377.1"/>
    <property type="molecule type" value="Genomic_DNA"/>
</dbReference>
<gene>
    <name evidence="5" type="ORF">D0907_18905</name>
</gene>
<evidence type="ECO:0000256" key="1">
    <source>
        <dbReference type="ARBA" id="ARBA00001946"/>
    </source>
</evidence>
<evidence type="ECO:0000256" key="3">
    <source>
        <dbReference type="ARBA" id="ARBA00034247"/>
    </source>
</evidence>
<reference evidence="5 6" key="1">
    <citation type="submission" date="2018-08" db="EMBL/GenBank/DDBJ databases">
        <title>Draft genome sequence of Pseudoalteromonas donghaensis HJ51.</title>
        <authorList>
            <person name="Oh J."/>
            <person name="Roh D."/>
        </authorList>
    </citation>
    <scope>NUCLEOTIDE SEQUENCE [LARGE SCALE GENOMIC DNA]</scope>
    <source>
        <strain evidence="5 6">HJ51</strain>
        <plasmid evidence="5 6">unnamed1</plasmid>
    </source>
</reference>
<dbReference type="PANTHER" id="PTHR45138:SF9">
    <property type="entry name" value="DIGUANYLATE CYCLASE DGCM-RELATED"/>
    <property type="match status" value="1"/>
</dbReference>